<evidence type="ECO:0000256" key="1">
    <source>
        <dbReference type="SAM" id="Coils"/>
    </source>
</evidence>
<reference key="2">
    <citation type="submission" date="2011-08" db="EMBL/GenBank/DDBJ databases">
        <title>Genome sequence of Naumovozyma castellii.</title>
        <authorList>
            <person name="Gordon J.L."/>
            <person name="Armisen D."/>
            <person name="Proux-Wera E."/>
            <person name="OhEigeartaigh S.S."/>
            <person name="Byrne K.P."/>
            <person name="Wolfe K.H."/>
        </authorList>
    </citation>
    <scope>NUCLEOTIDE SEQUENCE</scope>
    <source>
        <strain>Type strain:CBS 4309</strain>
    </source>
</reference>
<dbReference type="KEGG" id="ncs:NCAS_0J00510"/>
<dbReference type="EMBL" id="HE576761">
    <property type="protein sequence ID" value="CCC72030.1"/>
    <property type="molecule type" value="Genomic_DNA"/>
</dbReference>
<evidence type="ECO:0000313" key="3">
    <source>
        <dbReference type="Proteomes" id="UP000001640"/>
    </source>
</evidence>
<dbReference type="STRING" id="1064592.G0VKJ4"/>
<name>G0VKJ4_NAUCA</name>
<organism evidence="2 3">
    <name type="scientific">Naumovozyma castellii</name>
    <name type="common">Yeast</name>
    <name type="synonym">Saccharomyces castellii</name>
    <dbReference type="NCBI Taxonomy" id="27288"/>
    <lineage>
        <taxon>Eukaryota</taxon>
        <taxon>Fungi</taxon>
        <taxon>Dikarya</taxon>
        <taxon>Ascomycota</taxon>
        <taxon>Saccharomycotina</taxon>
        <taxon>Saccharomycetes</taxon>
        <taxon>Saccharomycetales</taxon>
        <taxon>Saccharomycetaceae</taxon>
        <taxon>Naumovozyma</taxon>
    </lineage>
</organism>
<dbReference type="InParanoid" id="G0VKJ4"/>
<dbReference type="Proteomes" id="UP000001640">
    <property type="component" value="Chromosome 10"/>
</dbReference>
<dbReference type="RefSeq" id="XP_003678370.1">
    <property type="nucleotide sequence ID" value="XM_003678322.1"/>
</dbReference>
<dbReference type="FunCoup" id="G0VKJ4">
    <property type="interactions" value="164"/>
</dbReference>
<proteinExistence type="predicted"/>
<evidence type="ECO:0000313" key="2">
    <source>
        <dbReference type="EMBL" id="CCC72030.1"/>
    </source>
</evidence>
<keyword evidence="3" id="KW-1185">Reference proteome</keyword>
<reference evidence="2 3" key="1">
    <citation type="journal article" date="2011" name="Proc. Natl. Acad. Sci. U.S.A.">
        <title>Evolutionary erosion of yeast sex chromosomes by mating-type switching accidents.</title>
        <authorList>
            <person name="Gordon J.L."/>
            <person name="Armisen D."/>
            <person name="Proux-Wera E."/>
            <person name="Oheigeartaigh S.S."/>
            <person name="Byrne K.P."/>
            <person name="Wolfe K.H."/>
        </authorList>
    </citation>
    <scope>NUCLEOTIDE SEQUENCE [LARGE SCALE GENOMIC DNA]</scope>
    <source>
        <strain evidence="3">ATCC 76901 / BCRC 22586 / CBS 4309 / NBRC 1992 / NRRL Y-12630</strain>
    </source>
</reference>
<feature type="coiled-coil region" evidence="1">
    <location>
        <begin position="40"/>
        <end position="74"/>
    </location>
</feature>
<keyword evidence="1" id="KW-0175">Coiled coil</keyword>
<gene>
    <name evidence="2" type="primary">NCAS0J00510</name>
    <name evidence="2" type="ordered locus">NCAS_0J00510</name>
</gene>
<accession>G0VKJ4</accession>
<dbReference type="eggNOG" id="ENOG502S47W">
    <property type="taxonomic scope" value="Eukaryota"/>
</dbReference>
<dbReference type="AlphaFoldDB" id="G0VKJ4"/>
<protein>
    <submittedName>
        <fullName evidence="2">Uncharacterized protein</fullName>
    </submittedName>
</protein>
<dbReference type="HOGENOM" id="CLU_062277_0_0_1"/>
<dbReference type="OMA" id="THHAGEA"/>
<dbReference type="GeneID" id="96905729"/>
<sequence>MDFTSDLVSGIELSKLDGGDSGTHSNSSIIGNEQSNFELLDANERQKLKLQDEKEALLRERNLLLEEIAKYKESDLVDENAGEADKETSKADEINANIRATLDSNGIALFKDILSIVKDPTSSNVRSSKYDTLPILTLQSRIQYMKKYTFPYMTLSINSGEESTESENEGSITCEFKFTRNKDTNFSIELQVNYKLSALTISDYHITNISPDLKRNIGPLLEESPPLNANLIIFSCYEFDRLYFKRLGVFDYLSSEFDYLTTSRRDPNHPELLVLRGDAIVNDHTFDVEVVVQFKIIFSSGNKVPRDPRPLSSIHVQVKKDGFQSSAENESLNYICRTVTKRSGVKSGLLEACRLVFHPL</sequence>